<dbReference type="EC" id="3.1.3.3" evidence="4"/>
<dbReference type="SFLD" id="SFLDG01129">
    <property type="entry name" value="C1.5:_HAD__Beta-PGM__Phosphata"/>
    <property type="match status" value="1"/>
</dbReference>
<dbReference type="InterPro" id="IPR023214">
    <property type="entry name" value="HAD_sf"/>
</dbReference>
<dbReference type="SFLD" id="SFLDG01136">
    <property type="entry name" value="C1.6:_Phosphoserine_Phosphatas"/>
    <property type="match status" value="1"/>
</dbReference>
<dbReference type="KEGG" id="mfv:Mfer_0179"/>
<dbReference type="SFLD" id="SFLDF00029">
    <property type="entry name" value="phosphoserine_phosphatase"/>
    <property type="match status" value="1"/>
</dbReference>
<evidence type="ECO:0000256" key="12">
    <source>
        <dbReference type="SAM" id="Coils"/>
    </source>
</evidence>
<dbReference type="Gene3D" id="1.10.287.950">
    <property type="entry name" value="Methyl-accepting chemotaxis protein"/>
    <property type="match status" value="1"/>
</dbReference>
<dbReference type="SUPFAM" id="SSF56784">
    <property type="entry name" value="HAD-like"/>
    <property type="match status" value="1"/>
</dbReference>
<evidence type="ECO:0000256" key="3">
    <source>
        <dbReference type="ARBA" id="ARBA00009184"/>
    </source>
</evidence>
<dbReference type="InterPro" id="IPR055545">
    <property type="entry name" value="DUF7121"/>
</dbReference>
<dbReference type="NCBIfam" id="TIGR01488">
    <property type="entry name" value="HAD-SF-IB"/>
    <property type="match status" value="1"/>
</dbReference>
<gene>
    <name evidence="13" type="ordered locus">Mfer_0179</name>
</gene>
<evidence type="ECO:0000256" key="5">
    <source>
        <dbReference type="ARBA" id="ARBA00022605"/>
    </source>
</evidence>
<keyword evidence="7 13" id="KW-0378">Hydrolase</keyword>
<dbReference type="InterPro" id="IPR050582">
    <property type="entry name" value="HAD-like_SerB"/>
</dbReference>
<evidence type="ECO:0000256" key="10">
    <source>
        <dbReference type="ARBA" id="ARBA00031693"/>
    </source>
</evidence>
<evidence type="ECO:0000256" key="2">
    <source>
        <dbReference type="ARBA" id="ARBA00005135"/>
    </source>
</evidence>
<protein>
    <recommendedName>
        <fullName evidence="4">phosphoserine phosphatase</fullName>
        <ecNumber evidence="4">3.1.3.3</ecNumber>
    </recommendedName>
    <alternativeName>
        <fullName evidence="10">O-phosphoserine phosphohydrolase</fullName>
    </alternativeName>
</protein>
<dbReference type="Pfam" id="PF00702">
    <property type="entry name" value="Hydrolase"/>
    <property type="match status" value="1"/>
</dbReference>
<dbReference type="HOGENOM" id="CLU_454660_0_0_2"/>
<dbReference type="InterPro" id="IPR004469">
    <property type="entry name" value="PSP"/>
</dbReference>
<feature type="active site" description="Proton donor" evidence="11">
    <location>
        <position position="7"/>
    </location>
</feature>
<keyword evidence="6" id="KW-0479">Metal-binding</keyword>
<dbReference type="NCBIfam" id="TIGR00338">
    <property type="entry name" value="serB"/>
    <property type="match status" value="1"/>
</dbReference>
<proteinExistence type="inferred from homology"/>
<name>E3GXF0_METFV</name>
<sequence>MVIFDLDNVLLDCESIDEIAKLKNLKEEISEITKKAMEGELDFESSIKKRVKLLKGIPIKDIKSLAKKLPLMNGAKETIEELKARGCKVVTITGGFDIVAEEIKKKLGIDYVVSNKLHVKNGVLTGEVSGPLVKGSKYDVLCKLLKKENISFDECIAVGDGANDMPILEAVKVGIAFNAKPIVKKIADVVINEKDLRKIIPIVDNVNNKDLEILEKELDKVIDKKTKYEKKKAILIKERNKFNSKARKYRKIRNELNRKVQENLKLALDYREKRDKINEKVKKYKNLRSEFIEKSKKLKWDPINREKRKIMAEIKRIENKIETGVLSIQKENELIEKVGELGKKLKKIRKNEKIKEEAHKLKNKAKECHEKVLTLAKKSQEYHEKMLKHFKKVDKLREKADDAHKRFVKYKKEADKKHEEIEKIMSKINKINKKIRKLKDERERIIKSFQNKKEFIEKRRAKKIYQKFKRGKKLTTDELLLIQKHDII</sequence>
<accession>E3GXF0</accession>
<dbReference type="GO" id="GO:0005737">
    <property type="term" value="C:cytoplasm"/>
    <property type="evidence" value="ECO:0007669"/>
    <property type="project" value="TreeGrafter"/>
</dbReference>
<dbReference type="GO" id="GO:0036424">
    <property type="term" value="F:L-phosphoserine phosphatase activity"/>
    <property type="evidence" value="ECO:0007669"/>
    <property type="project" value="InterPro"/>
</dbReference>
<comment type="pathway">
    <text evidence="2">Amino-acid biosynthesis; L-serine biosynthesis; L-serine from 3-phospho-D-glycerate: step 3/3.</text>
</comment>
<feature type="coiled-coil region" evidence="12">
    <location>
        <begin position="211"/>
        <end position="294"/>
    </location>
</feature>
<comment type="cofactor">
    <cofactor evidence="1">
        <name>Mg(2+)</name>
        <dbReference type="ChEBI" id="CHEBI:18420"/>
    </cofactor>
</comment>
<dbReference type="GO" id="GO:0000287">
    <property type="term" value="F:magnesium ion binding"/>
    <property type="evidence" value="ECO:0007669"/>
    <property type="project" value="TreeGrafter"/>
</dbReference>
<evidence type="ECO:0000256" key="6">
    <source>
        <dbReference type="ARBA" id="ARBA00022723"/>
    </source>
</evidence>
<feature type="coiled-coil region" evidence="12">
    <location>
        <begin position="344"/>
        <end position="448"/>
    </location>
</feature>
<keyword evidence="12" id="KW-0175">Coiled coil</keyword>
<evidence type="ECO:0000256" key="8">
    <source>
        <dbReference type="ARBA" id="ARBA00022842"/>
    </source>
</evidence>
<dbReference type="InterPro" id="IPR036412">
    <property type="entry name" value="HAD-like_sf"/>
</dbReference>
<evidence type="ECO:0000256" key="9">
    <source>
        <dbReference type="ARBA" id="ARBA00023299"/>
    </source>
</evidence>
<evidence type="ECO:0000256" key="7">
    <source>
        <dbReference type="ARBA" id="ARBA00022801"/>
    </source>
</evidence>
<dbReference type="PANTHER" id="PTHR43344:SF2">
    <property type="entry name" value="PHOSPHOSERINE PHOSPHATASE"/>
    <property type="match status" value="1"/>
</dbReference>
<dbReference type="Gene3D" id="3.40.50.1000">
    <property type="entry name" value="HAD superfamily/HAD-like"/>
    <property type="match status" value="1"/>
</dbReference>
<dbReference type="AlphaFoldDB" id="E3GXF0"/>
<dbReference type="PANTHER" id="PTHR43344">
    <property type="entry name" value="PHOSPHOSERINE PHOSPHATASE"/>
    <property type="match status" value="1"/>
</dbReference>
<evidence type="ECO:0000313" key="14">
    <source>
        <dbReference type="Proteomes" id="UP000002315"/>
    </source>
</evidence>
<dbReference type="GO" id="GO:0006564">
    <property type="term" value="P:L-serine biosynthetic process"/>
    <property type="evidence" value="ECO:0007669"/>
    <property type="project" value="UniProtKB-KW"/>
</dbReference>
<evidence type="ECO:0000256" key="4">
    <source>
        <dbReference type="ARBA" id="ARBA00012640"/>
    </source>
</evidence>
<comment type="similarity">
    <text evidence="3">Belongs to the HAD-like hydrolase superfamily. SerB family.</text>
</comment>
<keyword evidence="14" id="KW-1185">Reference proteome</keyword>
<dbReference type="SFLD" id="SFLDS00003">
    <property type="entry name" value="Haloacid_Dehalogenase"/>
    <property type="match status" value="1"/>
</dbReference>
<dbReference type="Proteomes" id="UP000002315">
    <property type="component" value="Chromosome"/>
</dbReference>
<organism evidence="13 14">
    <name type="scientific">Methanothermus fervidus (strain ATCC 43054 / DSM 2088 / JCM 10308 / V24 S)</name>
    <dbReference type="NCBI Taxonomy" id="523846"/>
    <lineage>
        <taxon>Archaea</taxon>
        <taxon>Methanobacteriati</taxon>
        <taxon>Methanobacteriota</taxon>
        <taxon>Methanomada group</taxon>
        <taxon>Methanobacteria</taxon>
        <taxon>Methanobacteriales</taxon>
        <taxon>Methanothermaceae</taxon>
        <taxon>Methanothermus</taxon>
    </lineage>
</organism>
<dbReference type="SFLD" id="SFLDG01137">
    <property type="entry name" value="C1.6.1:_Phosphoserine_Phosphat"/>
    <property type="match status" value="1"/>
</dbReference>
<dbReference type="Pfam" id="PF23435">
    <property type="entry name" value="DUF7121"/>
    <property type="match status" value="1"/>
</dbReference>
<keyword evidence="8" id="KW-0460">Magnesium</keyword>
<feature type="active site" description="Nucleophile" evidence="11">
    <location>
        <position position="5"/>
    </location>
</feature>
<dbReference type="UniPathway" id="UPA00135">
    <property type="reaction ID" value="UER00198"/>
</dbReference>
<evidence type="ECO:0000313" key="13">
    <source>
        <dbReference type="EMBL" id="ADP76982.1"/>
    </source>
</evidence>
<reference evidence="13 14" key="1">
    <citation type="journal article" date="2010" name="Stand. Genomic Sci.">
        <title>Complete genome sequence of Methanothermus fervidus type strain (V24S).</title>
        <authorList>
            <person name="Anderson I."/>
            <person name="Djao O.D."/>
            <person name="Misra M."/>
            <person name="Chertkov O."/>
            <person name="Nolan M."/>
            <person name="Lucas S."/>
            <person name="Lapidus A."/>
            <person name="Del Rio T.G."/>
            <person name="Tice H."/>
            <person name="Cheng J.F."/>
            <person name="Tapia R."/>
            <person name="Han C."/>
            <person name="Goodwin L."/>
            <person name="Pitluck S."/>
            <person name="Liolios K."/>
            <person name="Ivanova N."/>
            <person name="Mavromatis K."/>
            <person name="Mikhailova N."/>
            <person name="Pati A."/>
            <person name="Brambilla E."/>
            <person name="Chen A."/>
            <person name="Palaniappan K."/>
            <person name="Land M."/>
            <person name="Hauser L."/>
            <person name="Chang Y.J."/>
            <person name="Jeffries C.D."/>
            <person name="Sikorski J."/>
            <person name="Spring S."/>
            <person name="Rohde M."/>
            <person name="Eichinger K."/>
            <person name="Huber H."/>
            <person name="Wirth R."/>
            <person name="Goker M."/>
            <person name="Detter J.C."/>
            <person name="Woyke T."/>
            <person name="Bristow J."/>
            <person name="Eisen J.A."/>
            <person name="Markowitz V."/>
            <person name="Hugenholtz P."/>
            <person name="Klenk H.P."/>
            <person name="Kyrpides N.C."/>
        </authorList>
    </citation>
    <scope>NUCLEOTIDE SEQUENCE [LARGE SCALE GENOMIC DNA]</scope>
    <source>
        <strain evidence="14">ATCC 43054 / DSM 2088 / JCM 10308 / V24 S</strain>
    </source>
</reference>
<evidence type="ECO:0000256" key="11">
    <source>
        <dbReference type="PIRSR" id="PIRSR604469-1"/>
    </source>
</evidence>
<evidence type="ECO:0000256" key="1">
    <source>
        <dbReference type="ARBA" id="ARBA00001946"/>
    </source>
</evidence>
<dbReference type="STRING" id="523846.Mfer_0179"/>
<keyword evidence="5" id="KW-0028">Amino-acid biosynthesis</keyword>
<keyword evidence="9" id="KW-0718">Serine biosynthesis</keyword>
<dbReference type="EMBL" id="CP002278">
    <property type="protein sequence ID" value="ADP76982.1"/>
    <property type="molecule type" value="Genomic_DNA"/>
</dbReference>